<sequence>MRGESRRDGAVTELSFSEHRLLTDGGEAEEETNEEEKETNEAEAPDEEGESSTDEESEEESEDEEEAEGEEEGTTVLYLDLEGLFLNLLGLEVDLNEVELDISAIPRPGGLLGNLLSGVAGLLDKGPLSRLSDAISGFELPSMPKFELPSVSDLLPSGGEGGGISNMVYRMINEVLDMLLEALGDEESTDEEASNS</sequence>
<evidence type="ECO:0000313" key="2">
    <source>
        <dbReference type="EMBL" id="SIR55479.1"/>
    </source>
</evidence>
<protein>
    <submittedName>
        <fullName evidence="2">Uncharacterized protein</fullName>
    </submittedName>
</protein>
<feature type="compositionally biased region" description="Basic and acidic residues" evidence="1">
    <location>
        <begin position="1"/>
        <end position="22"/>
    </location>
</feature>
<proteinExistence type="predicted"/>
<name>A0A1N7BVW3_9EURY</name>
<accession>A0A1N7BVW3</accession>
<dbReference type="EMBL" id="FTNO01000002">
    <property type="protein sequence ID" value="SIR55479.1"/>
    <property type="molecule type" value="Genomic_DNA"/>
</dbReference>
<keyword evidence="3" id="KW-1185">Reference proteome</keyword>
<organism evidence="2 3">
    <name type="scientific">Haladaptatus litoreus</name>
    <dbReference type="NCBI Taxonomy" id="553468"/>
    <lineage>
        <taxon>Archaea</taxon>
        <taxon>Methanobacteriati</taxon>
        <taxon>Methanobacteriota</taxon>
        <taxon>Stenosarchaea group</taxon>
        <taxon>Halobacteria</taxon>
        <taxon>Halobacteriales</taxon>
        <taxon>Haladaptataceae</taxon>
        <taxon>Haladaptatus</taxon>
    </lineage>
</organism>
<evidence type="ECO:0000256" key="1">
    <source>
        <dbReference type="SAM" id="MobiDB-lite"/>
    </source>
</evidence>
<feature type="region of interest" description="Disordered" evidence="1">
    <location>
        <begin position="1"/>
        <end position="73"/>
    </location>
</feature>
<evidence type="ECO:0000313" key="3">
    <source>
        <dbReference type="Proteomes" id="UP000186914"/>
    </source>
</evidence>
<feature type="compositionally biased region" description="Acidic residues" evidence="1">
    <location>
        <begin position="26"/>
        <end position="73"/>
    </location>
</feature>
<dbReference type="Proteomes" id="UP000186914">
    <property type="component" value="Unassembled WGS sequence"/>
</dbReference>
<reference evidence="3" key="1">
    <citation type="submission" date="2017-01" db="EMBL/GenBank/DDBJ databases">
        <authorList>
            <person name="Varghese N."/>
            <person name="Submissions S."/>
        </authorList>
    </citation>
    <scope>NUCLEOTIDE SEQUENCE [LARGE SCALE GENOMIC DNA]</scope>
    <source>
        <strain evidence="3">CGMCC 1.7737</strain>
    </source>
</reference>
<dbReference type="OrthoDB" id="383583at2157"/>
<gene>
    <name evidence="2" type="ORF">SAMN05421858_2790</name>
</gene>
<dbReference type="RefSeq" id="WP_139328875.1">
    <property type="nucleotide sequence ID" value="NZ_FTNO01000002.1"/>
</dbReference>
<dbReference type="AlphaFoldDB" id="A0A1N7BVW3"/>